<comment type="caution">
    <text evidence="1">The sequence shown here is derived from an EMBL/GenBank/DDBJ whole genome shotgun (WGS) entry which is preliminary data.</text>
</comment>
<dbReference type="AlphaFoldDB" id="A0A2T5I8F3"/>
<accession>A0A2T5I8F3</accession>
<dbReference type="EMBL" id="QAOK01000019">
    <property type="protein sequence ID" value="PTQ80112.1"/>
    <property type="molecule type" value="Genomic_DNA"/>
</dbReference>
<proteinExistence type="predicted"/>
<protein>
    <submittedName>
        <fullName evidence="1">Uncharacterized protein</fullName>
    </submittedName>
</protein>
<evidence type="ECO:0000313" key="2">
    <source>
        <dbReference type="Proteomes" id="UP000244152"/>
    </source>
</evidence>
<dbReference type="Proteomes" id="UP000244152">
    <property type="component" value="Unassembled WGS sequence"/>
</dbReference>
<gene>
    <name evidence="1" type="ORF">C8R21_11950</name>
</gene>
<sequence>MSLVNDIEHDSQVELVIMDFWLVTVLSAKISQNVAQFIFMQNPSFKGSIAKY</sequence>
<reference evidence="1 2" key="1">
    <citation type="submission" date="2018-04" db="EMBL/GenBank/DDBJ databases">
        <title>Active sludge and wastewater microbial communities from Klosterneuburg, Austria.</title>
        <authorList>
            <person name="Wagner M."/>
        </authorList>
    </citation>
    <scope>NUCLEOTIDE SEQUENCE [LARGE SCALE GENOMIC DNA]</scope>
    <source>
        <strain evidence="1 2">Nl12</strain>
    </source>
</reference>
<name>A0A2T5I8F3_9PROT</name>
<evidence type="ECO:0000313" key="1">
    <source>
        <dbReference type="EMBL" id="PTQ80112.1"/>
    </source>
</evidence>
<organism evidence="1 2">
    <name type="scientific">Nitrosospira multiformis</name>
    <dbReference type="NCBI Taxonomy" id="1231"/>
    <lineage>
        <taxon>Bacteria</taxon>
        <taxon>Pseudomonadati</taxon>
        <taxon>Pseudomonadota</taxon>
        <taxon>Betaproteobacteria</taxon>
        <taxon>Nitrosomonadales</taxon>
        <taxon>Nitrosomonadaceae</taxon>
        <taxon>Nitrosospira</taxon>
    </lineage>
</organism>